<gene>
    <name evidence="3" type="ORF">Q2T77_37750</name>
</gene>
<dbReference type="RefSeq" id="WP_301816396.1">
    <property type="nucleotide sequence ID" value="NZ_JAUJZH010000056.1"/>
</dbReference>
<comment type="caution">
    <text evidence="3">The sequence shown here is derived from an EMBL/GenBank/DDBJ whole genome shotgun (WGS) entry which is preliminary data.</text>
</comment>
<dbReference type="SUPFAM" id="SSF46785">
    <property type="entry name" value="Winged helix' DNA-binding domain"/>
    <property type="match status" value="1"/>
</dbReference>
<accession>A0ABT8SGD5</accession>
<protein>
    <submittedName>
        <fullName evidence="3">MarR family transcriptional regulator</fullName>
    </submittedName>
</protein>
<feature type="domain" description="HTH marR-type" evidence="2">
    <location>
        <begin position="42"/>
        <end position="165"/>
    </location>
</feature>
<dbReference type="InterPro" id="IPR036390">
    <property type="entry name" value="WH_DNA-bd_sf"/>
</dbReference>
<dbReference type="Gene3D" id="1.10.10.10">
    <property type="entry name" value="Winged helix-like DNA-binding domain superfamily/Winged helix DNA-binding domain"/>
    <property type="match status" value="1"/>
</dbReference>
<dbReference type="PANTHER" id="PTHR33164:SF99">
    <property type="entry name" value="MARR FAMILY REGULATORY PROTEIN"/>
    <property type="match status" value="1"/>
</dbReference>
<evidence type="ECO:0000313" key="4">
    <source>
        <dbReference type="Proteomes" id="UP001169027"/>
    </source>
</evidence>
<dbReference type="SMART" id="SM00347">
    <property type="entry name" value="HTH_MARR"/>
    <property type="match status" value="1"/>
</dbReference>
<evidence type="ECO:0000313" key="3">
    <source>
        <dbReference type="EMBL" id="MDO1537985.1"/>
    </source>
</evidence>
<dbReference type="Proteomes" id="UP001169027">
    <property type="component" value="Unassembled WGS sequence"/>
</dbReference>
<name>A0ABT8SGD5_9BURK</name>
<proteinExistence type="predicted"/>
<dbReference type="PROSITE" id="PS50995">
    <property type="entry name" value="HTH_MARR_2"/>
    <property type="match status" value="1"/>
</dbReference>
<dbReference type="InterPro" id="IPR000835">
    <property type="entry name" value="HTH_MarR-typ"/>
</dbReference>
<sequence length="165" mass="17830">MTTKFFEEGCTSDIEPNHGSTERLPVVLPGSPCTEADAVKERESLLQLECAFILAMRRQSAMVHSALRSAGLTRRWAQTLRLINEHEGSITGAQIAQVAGIDAASVTRLIDRLEGKGLVARVVAADDRRRQYVERGTAAKAALPHLRGDSPQSNAHLSFPSPSSA</sequence>
<dbReference type="PRINTS" id="PR00598">
    <property type="entry name" value="HTHMARR"/>
</dbReference>
<keyword evidence="4" id="KW-1185">Reference proteome</keyword>
<reference evidence="3" key="1">
    <citation type="submission" date="2023-06" db="EMBL/GenBank/DDBJ databases">
        <authorList>
            <person name="Jiang Y."/>
            <person name="Liu Q."/>
        </authorList>
    </citation>
    <scope>NUCLEOTIDE SEQUENCE</scope>
    <source>
        <strain evidence="3">CGMCC 1.12090</strain>
    </source>
</reference>
<dbReference type="InterPro" id="IPR039422">
    <property type="entry name" value="MarR/SlyA-like"/>
</dbReference>
<evidence type="ECO:0000256" key="1">
    <source>
        <dbReference type="SAM" id="MobiDB-lite"/>
    </source>
</evidence>
<feature type="compositionally biased region" description="Polar residues" evidence="1">
    <location>
        <begin position="150"/>
        <end position="165"/>
    </location>
</feature>
<organism evidence="3 4">
    <name type="scientific">Variovorax ginsengisoli</name>
    <dbReference type="NCBI Taxonomy" id="363844"/>
    <lineage>
        <taxon>Bacteria</taxon>
        <taxon>Pseudomonadati</taxon>
        <taxon>Pseudomonadota</taxon>
        <taxon>Betaproteobacteria</taxon>
        <taxon>Burkholderiales</taxon>
        <taxon>Comamonadaceae</taxon>
        <taxon>Variovorax</taxon>
    </lineage>
</organism>
<evidence type="ECO:0000259" key="2">
    <source>
        <dbReference type="PROSITE" id="PS50995"/>
    </source>
</evidence>
<dbReference type="InterPro" id="IPR036388">
    <property type="entry name" value="WH-like_DNA-bd_sf"/>
</dbReference>
<dbReference type="PANTHER" id="PTHR33164">
    <property type="entry name" value="TRANSCRIPTIONAL REGULATOR, MARR FAMILY"/>
    <property type="match status" value="1"/>
</dbReference>
<feature type="region of interest" description="Disordered" evidence="1">
    <location>
        <begin position="142"/>
        <end position="165"/>
    </location>
</feature>
<dbReference type="EMBL" id="JAUKVY010000056">
    <property type="protein sequence ID" value="MDO1537985.1"/>
    <property type="molecule type" value="Genomic_DNA"/>
</dbReference>
<dbReference type="Pfam" id="PF12802">
    <property type="entry name" value="MarR_2"/>
    <property type="match status" value="1"/>
</dbReference>